<keyword evidence="3" id="KW-1185">Reference proteome</keyword>
<dbReference type="RefSeq" id="WP_310897614.1">
    <property type="nucleotide sequence ID" value="NZ_JAMQOM010000009.1"/>
</dbReference>
<evidence type="ECO:0000313" key="2">
    <source>
        <dbReference type="EMBL" id="MDS0223004.1"/>
    </source>
</evidence>
<evidence type="ECO:0000313" key="3">
    <source>
        <dbReference type="Proteomes" id="UP001253439"/>
    </source>
</evidence>
<dbReference type="AlphaFoldDB" id="A0AAE4F0V0"/>
<proteinExistence type="predicted"/>
<name>A0AAE4F0V0_9EURY</name>
<evidence type="ECO:0000256" key="1">
    <source>
        <dbReference type="SAM" id="MobiDB-lite"/>
    </source>
</evidence>
<organism evidence="2 3">
    <name type="scientific">Haloarcula terrestris</name>
    <dbReference type="NCBI Taxonomy" id="2950533"/>
    <lineage>
        <taxon>Archaea</taxon>
        <taxon>Methanobacteriati</taxon>
        <taxon>Methanobacteriota</taxon>
        <taxon>Stenosarchaea group</taxon>
        <taxon>Halobacteria</taxon>
        <taxon>Halobacteriales</taxon>
        <taxon>Haloarculaceae</taxon>
        <taxon>Haloarcula</taxon>
    </lineage>
</organism>
<sequence>MGRRERYNLAEMHEQRRTIIDEARPATALQLYDAVKMSDVPGSEFPKLTPDAPSTHWIGSTPILD</sequence>
<accession>A0AAE4F0V0</accession>
<dbReference type="EMBL" id="JAMQOM010000009">
    <property type="protein sequence ID" value="MDS0223004.1"/>
    <property type="molecule type" value="Genomic_DNA"/>
</dbReference>
<comment type="caution">
    <text evidence="2">The sequence shown here is derived from an EMBL/GenBank/DDBJ whole genome shotgun (WGS) entry which is preliminary data.</text>
</comment>
<gene>
    <name evidence="2" type="ORF">NDI54_16790</name>
</gene>
<reference evidence="2 3" key="1">
    <citation type="submission" date="2022-06" db="EMBL/GenBank/DDBJ databases">
        <title>Haloarcula sp. a new haloarchaeum isolate from saline soil.</title>
        <authorList>
            <person name="Strakova D."/>
            <person name="Galisteo C."/>
            <person name="Sanchez-Porro C."/>
            <person name="Ventosa A."/>
        </authorList>
    </citation>
    <scope>NUCLEOTIDE SEQUENCE [LARGE SCALE GENOMIC DNA]</scope>
    <source>
        <strain evidence="2 3">S1AR25-5A</strain>
    </source>
</reference>
<dbReference type="Proteomes" id="UP001253439">
    <property type="component" value="Unassembled WGS sequence"/>
</dbReference>
<protein>
    <submittedName>
        <fullName evidence="2">Uncharacterized protein</fullName>
    </submittedName>
</protein>
<feature type="region of interest" description="Disordered" evidence="1">
    <location>
        <begin position="44"/>
        <end position="65"/>
    </location>
</feature>